<dbReference type="EMBL" id="QKXC01000045">
    <property type="protein sequence ID" value="RBR25055.1"/>
    <property type="molecule type" value="Genomic_DNA"/>
</dbReference>
<evidence type="ECO:0000313" key="7">
    <source>
        <dbReference type="Proteomes" id="UP000253153"/>
    </source>
</evidence>
<gene>
    <name evidence="6" type="ORF">FIESC28_02179</name>
</gene>
<dbReference type="Proteomes" id="UP000253153">
    <property type="component" value="Unassembled WGS sequence"/>
</dbReference>
<dbReference type="PROSITE" id="PS00463">
    <property type="entry name" value="ZN2_CY6_FUNGAL_1"/>
    <property type="match status" value="1"/>
</dbReference>
<feature type="domain" description="Zn(2)-C6 fungal-type" evidence="5">
    <location>
        <begin position="16"/>
        <end position="47"/>
    </location>
</feature>
<evidence type="ECO:0000259" key="5">
    <source>
        <dbReference type="PROSITE" id="PS50048"/>
    </source>
</evidence>
<evidence type="ECO:0000256" key="4">
    <source>
        <dbReference type="SAM" id="MobiDB-lite"/>
    </source>
</evidence>
<dbReference type="GO" id="GO:0003677">
    <property type="term" value="F:DNA binding"/>
    <property type="evidence" value="ECO:0007669"/>
    <property type="project" value="InterPro"/>
</dbReference>
<dbReference type="Gene3D" id="4.10.240.10">
    <property type="entry name" value="Zn(2)-C6 fungal-type DNA-binding domain"/>
    <property type="match status" value="1"/>
</dbReference>
<dbReference type="InterPro" id="IPR001138">
    <property type="entry name" value="Zn2Cys6_DnaBD"/>
</dbReference>
<dbReference type="RefSeq" id="XP_031019646.1">
    <property type="nucleotide sequence ID" value="XM_031156329.1"/>
</dbReference>
<keyword evidence="3" id="KW-0539">Nucleus</keyword>
<evidence type="ECO:0000256" key="3">
    <source>
        <dbReference type="ARBA" id="ARBA00023242"/>
    </source>
</evidence>
<comment type="caution">
    <text evidence="6">The sequence shown here is derived from an EMBL/GenBank/DDBJ whole genome shotgun (WGS) entry which is preliminary data.</text>
</comment>
<dbReference type="AlphaFoldDB" id="A0A366S8W0"/>
<dbReference type="InterPro" id="IPR036864">
    <property type="entry name" value="Zn2-C6_fun-type_DNA-bd_sf"/>
</dbReference>
<keyword evidence="2" id="KW-0479">Metal-binding</keyword>
<dbReference type="PROSITE" id="PS50048">
    <property type="entry name" value="ZN2_CY6_FUNGAL_2"/>
    <property type="match status" value="1"/>
</dbReference>
<accession>A0A366S8W0</accession>
<dbReference type="Pfam" id="PF04082">
    <property type="entry name" value="Fungal_trans"/>
    <property type="match status" value="1"/>
</dbReference>
<keyword evidence="7" id="KW-1185">Reference proteome</keyword>
<dbReference type="SMART" id="SM00066">
    <property type="entry name" value="GAL4"/>
    <property type="match status" value="1"/>
</dbReference>
<dbReference type="InterPro" id="IPR050613">
    <property type="entry name" value="Sec_Metabolite_Reg"/>
</dbReference>
<dbReference type="GO" id="GO:0005634">
    <property type="term" value="C:nucleus"/>
    <property type="evidence" value="ECO:0007669"/>
    <property type="project" value="UniProtKB-SubCell"/>
</dbReference>
<dbReference type="PANTHER" id="PTHR31001">
    <property type="entry name" value="UNCHARACTERIZED TRANSCRIPTIONAL REGULATORY PROTEIN"/>
    <property type="match status" value="1"/>
</dbReference>
<dbReference type="CDD" id="cd00067">
    <property type="entry name" value="GAL4"/>
    <property type="match status" value="1"/>
</dbReference>
<evidence type="ECO:0000313" key="6">
    <source>
        <dbReference type="EMBL" id="RBR25055.1"/>
    </source>
</evidence>
<dbReference type="OrthoDB" id="410267at2759"/>
<dbReference type="CDD" id="cd12148">
    <property type="entry name" value="fungal_TF_MHR"/>
    <property type="match status" value="1"/>
</dbReference>
<dbReference type="SUPFAM" id="SSF57701">
    <property type="entry name" value="Zn2/Cys6 DNA-binding domain"/>
    <property type="match status" value="1"/>
</dbReference>
<protein>
    <recommendedName>
        <fullName evidence="5">Zn(2)-C6 fungal-type domain-containing protein</fullName>
    </recommendedName>
</protein>
<dbReference type="GO" id="GO:0006351">
    <property type="term" value="P:DNA-templated transcription"/>
    <property type="evidence" value="ECO:0007669"/>
    <property type="project" value="InterPro"/>
</dbReference>
<dbReference type="GO" id="GO:0008270">
    <property type="term" value="F:zinc ion binding"/>
    <property type="evidence" value="ECO:0007669"/>
    <property type="project" value="InterPro"/>
</dbReference>
<proteinExistence type="predicted"/>
<dbReference type="InterPro" id="IPR007219">
    <property type="entry name" value="XnlR_reg_dom"/>
</dbReference>
<dbReference type="Pfam" id="PF00172">
    <property type="entry name" value="Zn_clus"/>
    <property type="match status" value="1"/>
</dbReference>
<dbReference type="GO" id="GO:0000981">
    <property type="term" value="F:DNA-binding transcription factor activity, RNA polymerase II-specific"/>
    <property type="evidence" value="ECO:0007669"/>
    <property type="project" value="InterPro"/>
</dbReference>
<sequence>MTGHKPARRSQGSVQTCTNCARRKIRCSKTLPCATCVRLNKAASCQREEVVVVTRRSLQPNPTPASASSTERTGAEHSQTTPSPYVTATTTIPNVQDVVPQINDQILEQLLASLFSPESRLTNEAAATLEFLIHGRRNVLNQFIGRETIPVTPASTVQGWDIFFSIPDARTILKLHEMHLVWMHNVAHMPTFLSEFEENVLKADCEKSWVALYYALLSQTLHHIDSDCLPQVSHEASRVLFDKSIETLYQAGFMDQHRLTSVQTICLLVQVAHNFNKSDLICVLVSSAIRIAQCLNLHRLGPDPAISSGNAQDIIDREVKKRVWWFLVRYDWLQIPFQNTCQIHMAQFDTPMPVNCHDDIGRIIADSNVAAQPANSYTITTWTRCLHDLSVLMWHHQDRKSQTHNPIDISGRYEEVIRADNELKELYSSWPQTFRDTNTIPSSHPSKDGLPTELMPAMILMSTAQKIFTVHREFQLSCFRDRRFAFSQLSCVTIAERSIEAFQKWPDCLEARICRRMWTTLSYVISCCITLCFALLFKAQNRLIHEFDRMHGYVKWGKEFIAKEEQTSSIARRGVRLLTALMDLGQSVQFSVDIEADIGSAIRRVALADENSAEAEGYQIVFPYGQELWESLISIGNAVLVVLHPEDVIKFVLLIITVIFPAEFKIFVVISHSENPVVLFAPVRQFCRATHPAIILVIYSSERPGIVVPTSPEDLLFEAVSEVFPICSAL</sequence>
<reference evidence="6 7" key="1">
    <citation type="submission" date="2018-06" db="EMBL/GenBank/DDBJ databases">
        <title>Fusarium incarnatum-equiseti species complex species 28.</title>
        <authorList>
            <person name="Gardiner D.M."/>
        </authorList>
    </citation>
    <scope>NUCLEOTIDE SEQUENCE [LARGE SCALE GENOMIC DNA]</scope>
    <source>
        <strain evidence="6 7">FIESC_28</strain>
    </source>
</reference>
<feature type="region of interest" description="Disordered" evidence="4">
    <location>
        <begin position="56"/>
        <end position="86"/>
    </location>
</feature>
<feature type="compositionally biased region" description="Polar residues" evidence="4">
    <location>
        <begin position="56"/>
        <end position="79"/>
    </location>
</feature>
<organism evidence="6 7">
    <name type="scientific">Fusarium coffeatum</name>
    <dbReference type="NCBI Taxonomy" id="231269"/>
    <lineage>
        <taxon>Eukaryota</taxon>
        <taxon>Fungi</taxon>
        <taxon>Dikarya</taxon>
        <taxon>Ascomycota</taxon>
        <taxon>Pezizomycotina</taxon>
        <taxon>Sordariomycetes</taxon>
        <taxon>Hypocreomycetidae</taxon>
        <taxon>Hypocreales</taxon>
        <taxon>Nectriaceae</taxon>
        <taxon>Fusarium</taxon>
        <taxon>Fusarium incarnatum-equiseti species complex</taxon>
    </lineage>
</organism>
<comment type="subcellular location">
    <subcellularLocation>
        <location evidence="1">Nucleus</location>
    </subcellularLocation>
</comment>
<evidence type="ECO:0000256" key="2">
    <source>
        <dbReference type="ARBA" id="ARBA00022723"/>
    </source>
</evidence>
<dbReference type="GeneID" id="41991625"/>
<evidence type="ECO:0000256" key="1">
    <source>
        <dbReference type="ARBA" id="ARBA00004123"/>
    </source>
</evidence>
<name>A0A366S8W0_9HYPO</name>
<dbReference type="PANTHER" id="PTHR31001:SF76">
    <property type="entry name" value="ZN(2)-C6 FUNGAL-TYPE DOMAIN-CONTAINING PROTEIN"/>
    <property type="match status" value="1"/>
</dbReference>